<evidence type="ECO:0000313" key="3">
    <source>
        <dbReference type="Proteomes" id="UP001461163"/>
    </source>
</evidence>
<evidence type="ECO:0008006" key="4">
    <source>
        <dbReference type="Google" id="ProtNLM"/>
    </source>
</evidence>
<feature type="chain" id="PRO_5047182082" description="Phosphate-selective porin O and P" evidence="1">
    <location>
        <begin position="26"/>
        <end position="338"/>
    </location>
</feature>
<dbReference type="InterPro" id="IPR023614">
    <property type="entry name" value="Porin_dom_sf"/>
</dbReference>
<reference evidence="2 3" key="1">
    <citation type="submission" date="2024-03" db="EMBL/GenBank/DDBJ databases">
        <title>Community enrichment and isolation of bacterial strains for fucoidan degradation.</title>
        <authorList>
            <person name="Sichert A."/>
        </authorList>
    </citation>
    <scope>NUCLEOTIDE SEQUENCE [LARGE SCALE GENOMIC DNA]</scope>
    <source>
        <strain evidence="2 3">AS12</strain>
    </source>
</reference>
<name>A0ABU9T1C5_9ALTE</name>
<protein>
    <recommendedName>
        <fullName evidence="4">Phosphate-selective porin O and P</fullName>
    </recommendedName>
</protein>
<organism evidence="2 3">
    <name type="scientific">Paraglaciecola mesophila</name>
    <dbReference type="NCBI Taxonomy" id="197222"/>
    <lineage>
        <taxon>Bacteria</taxon>
        <taxon>Pseudomonadati</taxon>
        <taxon>Pseudomonadota</taxon>
        <taxon>Gammaproteobacteria</taxon>
        <taxon>Alteromonadales</taxon>
        <taxon>Alteromonadaceae</taxon>
        <taxon>Paraglaciecola</taxon>
    </lineage>
</organism>
<dbReference type="EMBL" id="JBBMQS010000015">
    <property type="protein sequence ID" value="MEM5499625.1"/>
    <property type="molecule type" value="Genomic_DNA"/>
</dbReference>
<sequence length="338" mass="38511">MNNVYLQKRTLVALSACSSTFFVNAATLNSTWLAENSRWTIDASARVSRNTDTEKNAQTYALGLDFHKVFSDDSHDIGTLTFQPYLVKISNVARPPFTFDDGDDTELTWRIANFNYTALAQGKFNIRLGHFEIPYGLEYAEDTNGTLRQLTAGDRGIKADWGISLNGILPYLEYEVALTRGSGNEIKSTDNPHVFSGRIGSPSHRNLITGISWFKGDVLTRNGVVERERYGVDVSYFYYQWQFMLESSLGETQGNDTSHSFAEIAWMSPQEHWKSYLQLVYQDIDVKQRNDFASYWIFGLRWQNDDGFDLSAQFKHDLNSASTIETAPDLSLQVRYRL</sequence>
<comment type="caution">
    <text evidence="2">The sequence shown here is derived from an EMBL/GenBank/DDBJ whole genome shotgun (WGS) entry which is preliminary data.</text>
</comment>
<gene>
    <name evidence="2" type="ORF">WNY77_19595</name>
</gene>
<evidence type="ECO:0000313" key="2">
    <source>
        <dbReference type="EMBL" id="MEM5499625.1"/>
    </source>
</evidence>
<dbReference type="Proteomes" id="UP001461163">
    <property type="component" value="Unassembled WGS sequence"/>
</dbReference>
<accession>A0ABU9T1C5</accession>
<feature type="signal peptide" evidence="1">
    <location>
        <begin position="1"/>
        <end position="25"/>
    </location>
</feature>
<proteinExistence type="predicted"/>
<dbReference type="Gene3D" id="2.40.160.10">
    <property type="entry name" value="Porin"/>
    <property type="match status" value="1"/>
</dbReference>
<keyword evidence="3" id="KW-1185">Reference proteome</keyword>
<dbReference type="RefSeq" id="WP_342882703.1">
    <property type="nucleotide sequence ID" value="NZ_JBBMQS010000015.1"/>
</dbReference>
<keyword evidence="1" id="KW-0732">Signal</keyword>
<evidence type="ECO:0000256" key="1">
    <source>
        <dbReference type="SAM" id="SignalP"/>
    </source>
</evidence>